<keyword evidence="2" id="KW-1185">Reference proteome</keyword>
<keyword evidence="1" id="KW-0732">Signal</keyword>
<dbReference type="RefSeq" id="XP_036358628.1">
    <property type="nucleotide sequence ID" value="XM_036502735.1"/>
</dbReference>
<reference evidence="3" key="1">
    <citation type="submission" date="2025-08" db="UniProtKB">
        <authorList>
            <consortium name="RefSeq"/>
        </authorList>
    </citation>
    <scope>IDENTIFICATION</scope>
</reference>
<feature type="chain" id="PRO_5028990922" evidence="1">
    <location>
        <begin position="22"/>
        <end position="176"/>
    </location>
</feature>
<proteinExistence type="predicted"/>
<evidence type="ECO:0000313" key="2">
    <source>
        <dbReference type="Proteomes" id="UP000515154"/>
    </source>
</evidence>
<evidence type="ECO:0000313" key="3">
    <source>
        <dbReference type="RefSeq" id="XP_036358628.1"/>
    </source>
</evidence>
<gene>
    <name evidence="3" type="primary">LOC115212181</name>
</gene>
<organism evidence="2 3">
    <name type="scientific">Octopus sinensis</name>
    <name type="common">East Asian common octopus</name>
    <dbReference type="NCBI Taxonomy" id="2607531"/>
    <lineage>
        <taxon>Eukaryota</taxon>
        <taxon>Metazoa</taxon>
        <taxon>Spiralia</taxon>
        <taxon>Lophotrochozoa</taxon>
        <taxon>Mollusca</taxon>
        <taxon>Cephalopoda</taxon>
        <taxon>Coleoidea</taxon>
        <taxon>Octopodiformes</taxon>
        <taxon>Octopoda</taxon>
        <taxon>Incirrata</taxon>
        <taxon>Octopodidae</taxon>
        <taxon>Octopus</taxon>
    </lineage>
</organism>
<feature type="signal peptide" evidence="1">
    <location>
        <begin position="1"/>
        <end position="21"/>
    </location>
</feature>
<dbReference type="AlphaFoldDB" id="A0A7E6ETH4"/>
<sequence>MMKLCAVMMFITFLLHQEGMAEIKPISVSRNDSQGVIYWHFQNLVTSNSAKQICQEYGMTLFSIKRHNFSIMELLIDKVRKFIEGSKGQIMLEAFVCQRHLEHGNDYFHRTEEIEVCAKALQSVKGNHFQCAFYCSITKNCALYCLSSHVCFLYSKCTGTCPMMACLKKHHCFAKV</sequence>
<accession>A0A7E6ETH4</accession>
<dbReference type="Proteomes" id="UP000515154">
    <property type="component" value="Linkage group LG5"/>
</dbReference>
<name>A0A7E6ETH4_9MOLL</name>
<evidence type="ECO:0000256" key="1">
    <source>
        <dbReference type="SAM" id="SignalP"/>
    </source>
</evidence>
<dbReference type="KEGG" id="osn:115212181"/>
<protein>
    <submittedName>
        <fullName evidence="3">Uncharacterized protein LOC115212181 isoform X1</fullName>
    </submittedName>
</protein>